<dbReference type="AlphaFoldDB" id="A0AAV4P3T4"/>
<gene>
    <name evidence="1" type="ORF">CDAR_511791</name>
</gene>
<proteinExistence type="predicted"/>
<evidence type="ECO:0000313" key="1">
    <source>
        <dbReference type="EMBL" id="GIX91882.1"/>
    </source>
</evidence>
<dbReference type="EMBL" id="BPLQ01002342">
    <property type="protein sequence ID" value="GIX91882.1"/>
    <property type="molecule type" value="Genomic_DNA"/>
</dbReference>
<evidence type="ECO:0000313" key="2">
    <source>
        <dbReference type="Proteomes" id="UP001054837"/>
    </source>
</evidence>
<comment type="caution">
    <text evidence="1">The sequence shown here is derived from an EMBL/GenBank/DDBJ whole genome shotgun (WGS) entry which is preliminary data.</text>
</comment>
<keyword evidence="2" id="KW-1185">Reference proteome</keyword>
<dbReference type="Proteomes" id="UP001054837">
    <property type="component" value="Unassembled WGS sequence"/>
</dbReference>
<sequence>MCSCSAYESTIQEKKPIDTTIIELLSWQGKIDSSAIYRLSRLYSEGVAFNDAKNDKILVHDAEIYAVLLIELLTEEAAEARNKIFYTYRQRPTRKFSPEANMANPLVTSNSYEELDKIDDNMEVTLIFLLLKFSLLC</sequence>
<protein>
    <submittedName>
        <fullName evidence="1">Uncharacterized protein</fullName>
    </submittedName>
</protein>
<accession>A0AAV4P3T4</accession>
<name>A0AAV4P3T4_9ARAC</name>
<reference evidence="1 2" key="1">
    <citation type="submission" date="2021-06" db="EMBL/GenBank/DDBJ databases">
        <title>Caerostris darwini draft genome.</title>
        <authorList>
            <person name="Kono N."/>
            <person name="Arakawa K."/>
        </authorList>
    </citation>
    <scope>NUCLEOTIDE SEQUENCE [LARGE SCALE GENOMIC DNA]</scope>
</reference>
<organism evidence="1 2">
    <name type="scientific">Caerostris darwini</name>
    <dbReference type="NCBI Taxonomy" id="1538125"/>
    <lineage>
        <taxon>Eukaryota</taxon>
        <taxon>Metazoa</taxon>
        <taxon>Ecdysozoa</taxon>
        <taxon>Arthropoda</taxon>
        <taxon>Chelicerata</taxon>
        <taxon>Arachnida</taxon>
        <taxon>Araneae</taxon>
        <taxon>Araneomorphae</taxon>
        <taxon>Entelegynae</taxon>
        <taxon>Araneoidea</taxon>
        <taxon>Araneidae</taxon>
        <taxon>Caerostris</taxon>
    </lineage>
</organism>